<dbReference type="HAMAP" id="MF_00358">
    <property type="entry name" value="Ribosomal_bS21"/>
    <property type="match status" value="1"/>
</dbReference>
<keyword evidence="9" id="KW-1185">Reference proteome</keyword>
<dbReference type="Pfam" id="PF01165">
    <property type="entry name" value="Ribosomal_S21"/>
    <property type="match status" value="1"/>
</dbReference>
<dbReference type="Gene3D" id="1.20.5.1150">
    <property type="entry name" value="Ribosomal protein S8"/>
    <property type="match status" value="1"/>
</dbReference>
<organism evidence="8 9">
    <name type="scientific">Geoalkalibacter subterraneus</name>
    <dbReference type="NCBI Taxonomy" id="483547"/>
    <lineage>
        <taxon>Bacteria</taxon>
        <taxon>Pseudomonadati</taxon>
        <taxon>Thermodesulfobacteriota</taxon>
        <taxon>Desulfuromonadia</taxon>
        <taxon>Desulfuromonadales</taxon>
        <taxon>Geoalkalibacteraceae</taxon>
        <taxon>Geoalkalibacter</taxon>
    </lineage>
</organism>
<dbReference type="Proteomes" id="UP000035036">
    <property type="component" value="Chromosome"/>
</dbReference>
<dbReference type="PANTHER" id="PTHR21109">
    <property type="entry name" value="MITOCHONDRIAL 28S RIBOSOMAL PROTEIN S21"/>
    <property type="match status" value="1"/>
</dbReference>
<evidence type="ECO:0000256" key="7">
    <source>
        <dbReference type="SAM" id="MobiDB-lite"/>
    </source>
</evidence>
<sequence length="65" mass="8132">MEITVLDNNVDKAIKVLKRKLQQEGLFREMKQRKFYEKPSVKRKRKEKEAQRRLRKKMRVMRRND</sequence>
<evidence type="ECO:0000313" key="8">
    <source>
        <dbReference type="EMBL" id="AJF08044.1"/>
    </source>
</evidence>
<evidence type="ECO:0000256" key="2">
    <source>
        <dbReference type="ARBA" id="ARBA00022980"/>
    </source>
</evidence>
<keyword evidence="3 5" id="KW-0687">Ribonucleoprotein</keyword>
<gene>
    <name evidence="5" type="primary">rpsU</name>
    <name evidence="8" type="ORF">GSUB_13270</name>
</gene>
<dbReference type="GO" id="GO:0005840">
    <property type="term" value="C:ribosome"/>
    <property type="evidence" value="ECO:0007669"/>
    <property type="project" value="UniProtKB-KW"/>
</dbReference>
<dbReference type="STRING" id="483547.GSUB_13270"/>
<dbReference type="HOGENOM" id="CLU_159258_0_2_7"/>
<reference evidence="8 9" key="1">
    <citation type="journal article" date="2015" name="Genome Announc.">
        <title>Genomes of Geoalkalibacter ferrihydriticus Z-0531T and Geoalkalibacter subterraneus Red1T, Two Haloalkaliphilic Metal-Reducing Deltaproteobacteria.</title>
        <authorList>
            <person name="Badalamenti J.P."/>
            <person name="Krajmalnik-Brown R."/>
            <person name="Torres C.I."/>
            <person name="Bond D.R."/>
        </authorList>
    </citation>
    <scope>NUCLEOTIDE SEQUENCE [LARGE SCALE GENOMIC DNA]</scope>
    <source>
        <strain evidence="8 9">Red1</strain>
    </source>
</reference>
<dbReference type="EMBL" id="CP010311">
    <property type="protein sequence ID" value="AJF08044.1"/>
    <property type="molecule type" value="Genomic_DNA"/>
</dbReference>
<proteinExistence type="inferred from homology"/>
<dbReference type="OrthoDB" id="9811907at2"/>
<dbReference type="GO" id="GO:1990904">
    <property type="term" value="C:ribonucleoprotein complex"/>
    <property type="evidence" value="ECO:0007669"/>
    <property type="project" value="UniProtKB-KW"/>
</dbReference>
<dbReference type="InterPro" id="IPR038380">
    <property type="entry name" value="Ribosomal_bS21_sf"/>
</dbReference>
<evidence type="ECO:0000256" key="3">
    <source>
        <dbReference type="ARBA" id="ARBA00023274"/>
    </source>
</evidence>
<evidence type="ECO:0000256" key="6">
    <source>
        <dbReference type="RuleBase" id="RU000667"/>
    </source>
</evidence>
<evidence type="ECO:0000256" key="1">
    <source>
        <dbReference type="ARBA" id="ARBA00006640"/>
    </source>
</evidence>
<feature type="region of interest" description="Disordered" evidence="7">
    <location>
        <begin position="37"/>
        <end position="65"/>
    </location>
</feature>
<evidence type="ECO:0000313" key="9">
    <source>
        <dbReference type="Proteomes" id="UP000035036"/>
    </source>
</evidence>
<comment type="similarity">
    <text evidence="1 5 6">Belongs to the bacterial ribosomal protein bS21 family.</text>
</comment>
<evidence type="ECO:0000256" key="4">
    <source>
        <dbReference type="ARBA" id="ARBA00035135"/>
    </source>
</evidence>
<dbReference type="KEGG" id="gsb:GSUB_13270"/>
<dbReference type="AlphaFoldDB" id="A0A0B5FTN6"/>
<dbReference type="InterPro" id="IPR001911">
    <property type="entry name" value="Ribosomal_bS21"/>
</dbReference>
<dbReference type="PANTHER" id="PTHR21109:SF0">
    <property type="entry name" value="SMALL RIBOSOMAL SUBUNIT PROTEIN BS21M"/>
    <property type="match status" value="1"/>
</dbReference>
<feature type="compositionally biased region" description="Basic residues" evidence="7">
    <location>
        <begin position="53"/>
        <end position="65"/>
    </location>
</feature>
<evidence type="ECO:0000256" key="5">
    <source>
        <dbReference type="HAMAP-Rule" id="MF_00358"/>
    </source>
</evidence>
<keyword evidence="2 5" id="KW-0689">Ribosomal protein</keyword>
<dbReference type="NCBIfam" id="TIGR00030">
    <property type="entry name" value="S21p"/>
    <property type="match status" value="1"/>
</dbReference>
<protein>
    <recommendedName>
        <fullName evidence="4 5">Small ribosomal subunit protein bS21</fullName>
    </recommendedName>
</protein>
<dbReference type="GO" id="GO:0006412">
    <property type="term" value="P:translation"/>
    <property type="evidence" value="ECO:0007669"/>
    <property type="project" value="UniProtKB-UniRule"/>
</dbReference>
<dbReference type="PRINTS" id="PR00976">
    <property type="entry name" value="RIBOSOMALS21"/>
</dbReference>
<name>A0A0B5FTN6_9BACT</name>
<dbReference type="GO" id="GO:0003735">
    <property type="term" value="F:structural constituent of ribosome"/>
    <property type="evidence" value="ECO:0007669"/>
    <property type="project" value="InterPro"/>
</dbReference>
<accession>A0A0B5FTN6</accession>